<comment type="subcellular location">
    <subcellularLocation>
        <location evidence="1">Membrane</location>
        <topology evidence="1">Multi-pass membrane protein</topology>
    </subcellularLocation>
</comment>
<feature type="transmembrane region" description="Helical" evidence="6">
    <location>
        <begin position="305"/>
        <end position="325"/>
    </location>
</feature>
<keyword evidence="3" id="KW-0133">Cell shape</keyword>
<protein>
    <submittedName>
        <fullName evidence="7">Rod shape-determining protein</fullName>
    </submittedName>
</protein>
<evidence type="ECO:0000256" key="4">
    <source>
        <dbReference type="ARBA" id="ARBA00022989"/>
    </source>
</evidence>
<dbReference type="PANTHER" id="PTHR30474:SF1">
    <property type="entry name" value="PEPTIDOGLYCAN GLYCOSYLTRANSFERASE MRDB"/>
    <property type="match status" value="1"/>
</dbReference>
<dbReference type="AlphaFoldDB" id="A0A076FA58"/>
<organism evidence="7 8">
    <name type="scientific">Campylobacter iguaniorum</name>
    <dbReference type="NCBI Taxonomy" id="1244531"/>
    <lineage>
        <taxon>Bacteria</taxon>
        <taxon>Pseudomonadati</taxon>
        <taxon>Campylobacterota</taxon>
        <taxon>Epsilonproteobacteria</taxon>
        <taxon>Campylobacterales</taxon>
        <taxon>Campylobacteraceae</taxon>
        <taxon>Campylobacter</taxon>
    </lineage>
</organism>
<dbReference type="KEGG" id="caj:CIG1485E_1256"/>
<dbReference type="GO" id="GO:0032153">
    <property type="term" value="C:cell division site"/>
    <property type="evidence" value="ECO:0007669"/>
    <property type="project" value="TreeGrafter"/>
</dbReference>
<dbReference type="GO" id="GO:0051301">
    <property type="term" value="P:cell division"/>
    <property type="evidence" value="ECO:0007669"/>
    <property type="project" value="InterPro"/>
</dbReference>
<keyword evidence="2 6" id="KW-0812">Transmembrane</keyword>
<keyword evidence="4 6" id="KW-1133">Transmembrane helix</keyword>
<dbReference type="Proteomes" id="UP000028486">
    <property type="component" value="Chromosome"/>
</dbReference>
<evidence type="ECO:0000256" key="3">
    <source>
        <dbReference type="ARBA" id="ARBA00022960"/>
    </source>
</evidence>
<dbReference type="Pfam" id="PF01098">
    <property type="entry name" value="FTSW_RODA_SPOVE"/>
    <property type="match status" value="1"/>
</dbReference>
<evidence type="ECO:0000256" key="6">
    <source>
        <dbReference type="SAM" id="Phobius"/>
    </source>
</evidence>
<feature type="transmembrane region" description="Helical" evidence="6">
    <location>
        <begin position="181"/>
        <end position="197"/>
    </location>
</feature>
<dbReference type="PANTHER" id="PTHR30474">
    <property type="entry name" value="CELL CYCLE PROTEIN"/>
    <property type="match status" value="1"/>
</dbReference>
<dbReference type="eggNOG" id="COG0772">
    <property type="taxonomic scope" value="Bacteria"/>
</dbReference>
<evidence type="ECO:0000313" key="8">
    <source>
        <dbReference type="Proteomes" id="UP000028486"/>
    </source>
</evidence>
<proteinExistence type="predicted"/>
<dbReference type="GO" id="GO:0005886">
    <property type="term" value="C:plasma membrane"/>
    <property type="evidence" value="ECO:0007669"/>
    <property type="project" value="TreeGrafter"/>
</dbReference>
<evidence type="ECO:0000256" key="2">
    <source>
        <dbReference type="ARBA" id="ARBA00022692"/>
    </source>
</evidence>
<feature type="transmembrane region" description="Helical" evidence="6">
    <location>
        <begin position="12"/>
        <end position="31"/>
    </location>
</feature>
<dbReference type="GO" id="GO:0015648">
    <property type="term" value="F:lipid-linked peptidoglycan transporter activity"/>
    <property type="evidence" value="ECO:0007669"/>
    <property type="project" value="TreeGrafter"/>
</dbReference>
<dbReference type="STRING" id="1244531.CIG2463D_1347"/>
<dbReference type="RefSeq" id="WP_038454704.1">
    <property type="nucleotide sequence ID" value="NZ_CP009043.1"/>
</dbReference>
<feature type="transmembrane region" description="Helical" evidence="6">
    <location>
        <begin position="66"/>
        <end position="88"/>
    </location>
</feature>
<sequence>MIRLDKRILTHFDFVQPILILPVIFISYSLVSEASDMLANKQLVYFGIGLLAFVFFFLLPIRKMEWLIPTVYWINIILLFSVDIFGVSKLGAQRWLEIPFVHFTLQPSEIMKPAFILMLAYLIKKNPPDIDGYNFKQFLKISFYIILPFILILKEPDLGTALLLIITGYGILFIVGVNKKIWISLIVAMFVATPILYESLHDYQKKRITDFISEDPSYQVKQSIIAIGNGGITGKKADEATQTKFKFLPIATSDFIFAYTIERYGFIGGMSLILLYGFLIAHLLSMNYKLKSDFFAKSVTSGIAILIFIYVSVNIFMTIGFAPVVGIPLPFYSYGGSSFVTFMCLFGILQNLLTFRFDPTYRFVKIKF</sequence>
<keyword evidence="8" id="KW-1185">Reference proteome</keyword>
<name>A0A076FA58_9BACT</name>
<feature type="transmembrane region" description="Helical" evidence="6">
    <location>
        <begin position="158"/>
        <end position="176"/>
    </location>
</feature>
<dbReference type="PATRIC" id="fig|1244531.5.peg.1358"/>
<feature type="transmembrane region" description="Helical" evidence="6">
    <location>
        <begin position="331"/>
        <end position="353"/>
    </location>
</feature>
<gene>
    <name evidence="7" type="primary">rodA</name>
    <name evidence="7" type="ORF">CIG1485E_1256</name>
</gene>
<dbReference type="GO" id="GO:0008360">
    <property type="term" value="P:regulation of cell shape"/>
    <property type="evidence" value="ECO:0007669"/>
    <property type="project" value="UniProtKB-KW"/>
</dbReference>
<evidence type="ECO:0000313" key="7">
    <source>
        <dbReference type="EMBL" id="AII15090.1"/>
    </source>
</evidence>
<feature type="transmembrane region" description="Helical" evidence="6">
    <location>
        <begin position="264"/>
        <end position="284"/>
    </location>
</feature>
<evidence type="ECO:0000256" key="5">
    <source>
        <dbReference type="ARBA" id="ARBA00023136"/>
    </source>
</evidence>
<dbReference type="InterPro" id="IPR001182">
    <property type="entry name" value="FtsW/RodA"/>
</dbReference>
<evidence type="ECO:0000256" key="1">
    <source>
        <dbReference type="ARBA" id="ARBA00004141"/>
    </source>
</evidence>
<dbReference type="OrthoDB" id="9768187at2"/>
<feature type="transmembrane region" description="Helical" evidence="6">
    <location>
        <begin position="135"/>
        <end position="152"/>
    </location>
</feature>
<reference evidence="8" key="1">
    <citation type="journal article" date="2014" name="Genome Announc.">
        <title>Complete Genome Sequence of Campylobacter iguaniorum Strain 1485ET, Isolated from a Bearded Dragon (Pogona vitticeps).</title>
        <authorList>
            <person name="Gilbert M.J."/>
            <person name="Miller W.G."/>
            <person name="Yee E."/>
            <person name="Kik M."/>
            <person name="Wagenaar J.A."/>
            <person name="Duim B."/>
        </authorList>
    </citation>
    <scope>NUCLEOTIDE SEQUENCE [LARGE SCALE GENOMIC DNA]</scope>
    <source>
        <strain evidence="8">1485E</strain>
    </source>
</reference>
<feature type="transmembrane region" description="Helical" evidence="6">
    <location>
        <begin position="43"/>
        <end position="59"/>
    </location>
</feature>
<dbReference type="HOGENOM" id="CLU_029243_2_1_7"/>
<accession>A0A076FA58</accession>
<dbReference type="EMBL" id="CP009043">
    <property type="protein sequence ID" value="AII15090.1"/>
    <property type="molecule type" value="Genomic_DNA"/>
</dbReference>
<keyword evidence="5 6" id="KW-0472">Membrane</keyword>